<evidence type="ECO:0000259" key="7">
    <source>
        <dbReference type="Pfam" id="PF07980"/>
    </source>
</evidence>
<dbReference type="AlphaFoldDB" id="A0A9E8SMG4"/>
<dbReference type="Proteomes" id="UP001164653">
    <property type="component" value="Chromosome"/>
</dbReference>
<feature type="chain" id="PRO_5039283325" evidence="6">
    <location>
        <begin position="19"/>
        <end position="475"/>
    </location>
</feature>
<evidence type="ECO:0000256" key="6">
    <source>
        <dbReference type="SAM" id="SignalP"/>
    </source>
</evidence>
<dbReference type="InterPro" id="IPR011990">
    <property type="entry name" value="TPR-like_helical_dom_sf"/>
</dbReference>
<evidence type="ECO:0000256" key="2">
    <source>
        <dbReference type="ARBA" id="ARBA00006275"/>
    </source>
</evidence>
<protein>
    <submittedName>
        <fullName evidence="9">RagB/SusD family nutrient uptake outer membrane protein</fullName>
    </submittedName>
</protein>
<evidence type="ECO:0000313" key="10">
    <source>
        <dbReference type="Proteomes" id="UP001164653"/>
    </source>
</evidence>
<reference evidence="9" key="1">
    <citation type="submission" date="2022-11" db="EMBL/GenBank/DDBJ databases">
        <title>Dyadobacter pollutisoli sp. nov., isolated from plastic dumped soil.</title>
        <authorList>
            <person name="Kim J.M."/>
            <person name="Kim K.R."/>
            <person name="Lee J.K."/>
            <person name="Hao L."/>
            <person name="Jeon C.O."/>
        </authorList>
    </citation>
    <scope>NUCLEOTIDE SEQUENCE</scope>
    <source>
        <strain evidence="9">U1</strain>
    </source>
</reference>
<evidence type="ECO:0000313" key="9">
    <source>
        <dbReference type="EMBL" id="WAC14715.1"/>
    </source>
</evidence>
<dbReference type="InterPro" id="IPR033985">
    <property type="entry name" value="SusD-like_N"/>
</dbReference>
<evidence type="ECO:0000256" key="1">
    <source>
        <dbReference type="ARBA" id="ARBA00004442"/>
    </source>
</evidence>
<dbReference type="Pfam" id="PF07980">
    <property type="entry name" value="SusD_RagB"/>
    <property type="match status" value="1"/>
</dbReference>
<dbReference type="Gene3D" id="1.25.40.390">
    <property type="match status" value="1"/>
</dbReference>
<proteinExistence type="inferred from homology"/>
<organism evidence="9 10">
    <name type="scientific">Dyadobacter pollutisoli</name>
    <dbReference type="NCBI Taxonomy" id="2910158"/>
    <lineage>
        <taxon>Bacteria</taxon>
        <taxon>Pseudomonadati</taxon>
        <taxon>Bacteroidota</taxon>
        <taxon>Cytophagia</taxon>
        <taxon>Cytophagales</taxon>
        <taxon>Spirosomataceae</taxon>
        <taxon>Dyadobacter</taxon>
    </lineage>
</organism>
<evidence type="ECO:0000256" key="5">
    <source>
        <dbReference type="ARBA" id="ARBA00023237"/>
    </source>
</evidence>
<keyword evidence="5" id="KW-0998">Cell outer membrane</keyword>
<dbReference type="EMBL" id="CP112998">
    <property type="protein sequence ID" value="WAC14715.1"/>
    <property type="molecule type" value="Genomic_DNA"/>
</dbReference>
<dbReference type="CDD" id="cd08977">
    <property type="entry name" value="SusD"/>
    <property type="match status" value="1"/>
</dbReference>
<feature type="domain" description="SusD-like N-terminal" evidence="8">
    <location>
        <begin position="81"/>
        <end position="217"/>
    </location>
</feature>
<dbReference type="InterPro" id="IPR012944">
    <property type="entry name" value="SusD_RagB_dom"/>
</dbReference>
<comment type="similarity">
    <text evidence="2">Belongs to the SusD family.</text>
</comment>
<evidence type="ECO:0000256" key="4">
    <source>
        <dbReference type="ARBA" id="ARBA00023136"/>
    </source>
</evidence>
<comment type="subcellular location">
    <subcellularLocation>
        <location evidence="1">Cell outer membrane</location>
    </subcellularLocation>
</comment>
<keyword evidence="3 6" id="KW-0732">Signal</keyword>
<keyword evidence="4" id="KW-0472">Membrane</keyword>
<dbReference type="SUPFAM" id="SSF48452">
    <property type="entry name" value="TPR-like"/>
    <property type="match status" value="1"/>
</dbReference>
<name>A0A9E8SMG4_9BACT</name>
<dbReference type="GO" id="GO:0009279">
    <property type="term" value="C:cell outer membrane"/>
    <property type="evidence" value="ECO:0007669"/>
    <property type="project" value="UniProtKB-SubCell"/>
</dbReference>
<feature type="signal peptide" evidence="6">
    <location>
        <begin position="1"/>
        <end position="18"/>
    </location>
</feature>
<accession>A0A9E8SMG4</accession>
<evidence type="ECO:0000259" key="8">
    <source>
        <dbReference type="Pfam" id="PF14322"/>
    </source>
</evidence>
<dbReference type="Pfam" id="PF14322">
    <property type="entry name" value="SusD-like_3"/>
    <property type="match status" value="1"/>
</dbReference>
<feature type="domain" description="RagB/SusD" evidence="7">
    <location>
        <begin position="304"/>
        <end position="475"/>
    </location>
</feature>
<keyword evidence="10" id="KW-1185">Reference proteome</keyword>
<sequence length="475" mass="52407">MKILNICMLLLLMVSASCENNLEEVPLSFFEESNSFNSAADATSAINAVYDRLKGVYGMTMINLADLNGDECQVREENGGGTEIHKNLFNSGTGLFDQFYTASYVLIDRANRVIGNVPKITMDVKLRDQIVGEAKFIRALAYFNLVRAFGDVPLVTAVSNDVVNVQIPRDAQEQVYQQIIQDLQEAEKVLPVKFTADTEIGRATSGAAKSILAKVYLTRKDWTNAAAKAKEVIDSKAYSLVPDYHDLFVPEKENGPEHIFSIQYSCVLPTYGSQMAVSFAIFFTYPINLTGGTYQVVPAFASSFQQGDYRKEVTVITEKKLANGTIVASRTGPHTDKYWDPLACGESSARNNFIVTRYADVLLMYAEALNELGAPTAEAYNAINLVRARARNGAAATVLPDLAGLSQAQFRDAVLQERGWELSFEGHRRWDLLRTGKYVEAMKAIGVTADAKHLLYPIPLQEIDVNPALVQNAGY</sequence>
<dbReference type="RefSeq" id="WP_244820082.1">
    <property type="nucleotide sequence ID" value="NZ_CP112998.1"/>
</dbReference>
<dbReference type="PROSITE" id="PS51257">
    <property type="entry name" value="PROKAR_LIPOPROTEIN"/>
    <property type="match status" value="1"/>
</dbReference>
<dbReference type="KEGG" id="dpf:ON006_12285"/>
<gene>
    <name evidence="9" type="ORF">ON006_12285</name>
</gene>
<evidence type="ECO:0000256" key="3">
    <source>
        <dbReference type="ARBA" id="ARBA00022729"/>
    </source>
</evidence>